<organism evidence="6 7">
    <name type="scientific">Paenibacillus oryzisoli</name>
    <dbReference type="NCBI Taxonomy" id="1850517"/>
    <lineage>
        <taxon>Bacteria</taxon>
        <taxon>Bacillati</taxon>
        <taxon>Bacillota</taxon>
        <taxon>Bacilli</taxon>
        <taxon>Bacillales</taxon>
        <taxon>Paenibacillaceae</taxon>
        <taxon>Paenibacillus</taxon>
    </lineage>
</organism>
<dbReference type="OrthoDB" id="2647120at2"/>
<evidence type="ECO:0000259" key="5">
    <source>
        <dbReference type="PROSITE" id="PS01124"/>
    </source>
</evidence>
<sequence>MILKLPRYRRRVMTVFNRYLFSFALLLLLPMLFLGMTGYFQLSTIVGDEVERNNQSLLNSLQREVDNKLILMNKIANQITEAPELSPYLLAQADMFSSYQGKKILESKVLDDSIREIILHIRGSETLYTSLSTYRVNDFASQFYHFAQWNAEQFKDDLNHVNTTTLRPAEDVKMEGLPTQRLISYIVPIPIRNQQPYGTVLFELKEDTLLKGLNPDQVLPSGNAIVFDSSGRVISAYKQEDYLKSADLYKQIVDGVDKRYMQEFHDGKYVISTQKSTQSGLTYAIMLPYASVVAPVNQAIVKWMSYLLFIFVIGSVFVYIVMVFNYNPIKKLAALVETFRGHSIHKSNVFEAIGSMINDIADSNRSLGRKLEENRSAVRDHFLGHVLRGEFQTLDDVNERGEEVGVMFPFPDIMVMILELPVSQLFYREPLIAEVERQFGGEAVGHVKSSLEERRAIFIVSWGGNPLERKLWLNELHEHLSKMFDIPITLGIGNGYRELTQVGRSYLEASTAIDYKMIKGNQRVIFFDDLMAHDHADLLNPRRVLDELEIVLQRGEVTQITSCVEHIAMTMKQSGMTLFIAKELCYDMIHKFSTCLEKRRAGSAIDSLPDILTLSDYTTLDEIADVLTTACTTLCLSLDEPKSASPAVMIDQINQYMLQHYSDNDFSVQKIAEHFTLSLSYLSRYYKEQTGRTALEYLKEIRIEQAKRLLGNPNLSVKEIVQQIGYYDVSSFIRTFKGQVGLTPGEYRKQVK</sequence>
<dbReference type="STRING" id="1850517.A8708_22545"/>
<dbReference type="SMART" id="SM00342">
    <property type="entry name" value="HTH_ARAC"/>
    <property type="match status" value="1"/>
</dbReference>
<dbReference type="RefSeq" id="WP_068668681.1">
    <property type="nucleotide sequence ID" value="NZ_LYPB01000085.1"/>
</dbReference>
<proteinExistence type="predicted"/>
<evidence type="ECO:0000256" key="1">
    <source>
        <dbReference type="ARBA" id="ARBA00023015"/>
    </source>
</evidence>
<evidence type="ECO:0000256" key="4">
    <source>
        <dbReference type="SAM" id="Phobius"/>
    </source>
</evidence>
<keyword evidence="1" id="KW-0805">Transcription regulation</keyword>
<dbReference type="InterPro" id="IPR041522">
    <property type="entry name" value="CdaR_GGDEF"/>
</dbReference>
<feature type="transmembrane region" description="Helical" evidence="4">
    <location>
        <begin position="303"/>
        <end position="324"/>
    </location>
</feature>
<keyword evidence="4" id="KW-0472">Membrane</keyword>
<keyword evidence="7" id="KW-1185">Reference proteome</keyword>
<gene>
    <name evidence="6" type="ORF">A8708_22545</name>
</gene>
<feature type="domain" description="HTH araC/xylS-type" evidence="5">
    <location>
        <begin position="651"/>
        <end position="750"/>
    </location>
</feature>
<dbReference type="GO" id="GO:0003700">
    <property type="term" value="F:DNA-binding transcription factor activity"/>
    <property type="evidence" value="ECO:0007669"/>
    <property type="project" value="InterPro"/>
</dbReference>
<dbReference type="SUPFAM" id="SSF46689">
    <property type="entry name" value="Homeodomain-like"/>
    <property type="match status" value="2"/>
</dbReference>
<dbReference type="PRINTS" id="PR00032">
    <property type="entry name" value="HTHARAC"/>
</dbReference>
<keyword evidence="4" id="KW-1133">Transmembrane helix</keyword>
<dbReference type="PROSITE" id="PS01124">
    <property type="entry name" value="HTH_ARAC_FAMILY_2"/>
    <property type="match status" value="1"/>
</dbReference>
<evidence type="ECO:0000256" key="2">
    <source>
        <dbReference type="ARBA" id="ARBA00023125"/>
    </source>
</evidence>
<dbReference type="Pfam" id="PF17853">
    <property type="entry name" value="GGDEF_2"/>
    <property type="match status" value="1"/>
</dbReference>
<reference evidence="6 7" key="1">
    <citation type="submission" date="2016-05" db="EMBL/GenBank/DDBJ databases">
        <title>Paenibacillus sp. 1ZS3-15 nov., isolated from the rhizosphere soil.</title>
        <authorList>
            <person name="Zhang X.X."/>
            <person name="Zhang J."/>
        </authorList>
    </citation>
    <scope>NUCLEOTIDE SEQUENCE [LARGE SCALE GENOMIC DNA]</scope>
    <source>
        <strain evidence="6 7">1ZS3-15</strain>
    </source>
</reference>
<evidence type="ECO:0000313" key="7">
    <source>
        <dbReference type="Proteomes" id="UP000078454"/>
    </source>
</evidence>
<keyword evidence="2" id="KW-0238">DNA-binding</keyword>
<dbReference type="InterPro" id="IPR020449">
    <property type="entry name" value="Tscrpt_reg_AraC-type_HTH"/>
</dbReference>
<keyword evidence="4" id="KW-0812">Transmembrane</keyword>
<protein>
    <recommendedName>
        <fullName evidence="5">HTH araC/xylS-type domain-containing protein</fullName>
    </recommendedName>
</protein>
<dbReference type="GO" id="GO:0043565">
    <property type="term" value="F:sequence-specific DNA binding"/>
    <property type="evidence" value="ECO:0007669"/>
    <property type="project" value="InterPro"/>
</dbReference>
<comment type="caution">
    <text evidence="6">The sequence shown here is derived from an EMBL/GenBank/DDBJ whole genome shotgun (WGS) entry which is preliminary data.</text>
</comment>
<dbReference type="PANTHER" id="PTHR43280">
    <property type="entry name" value="ARAC-FAMILY TRANSCRIPTIONAL REGULATOR"/>
    <property type="match status" value="1"/>
</dbReference>
<dbReference type="PANTHER" id="PTHR43280:SF2">
    <property type="entry name" value="HTH-TYPE TRANSCRIPTIONAL REGULATOR EXSA"/>
    <property type="match status" value="1"/>
</dbReference>
<dbReference type="AlphaFoldDB" id="A0A198A1R9"/>
<name>A0A198A1R9_9BACL</name>
<dbReference type="Gene3D" id="1.10.10.60">
    <property type="entry name" value="Homeodomain-like"/>
    <property type="match status" value="2"/>
</dbReference>
<dbReference type="InterPro" id="IPR009057">
    <property type="entry name" value="Homeodomain-like_sf"/>
</dbReference>
<accession>A0A198A1R9</accession>
<evidence type="ECO:0000256" key="3">
    <source>
        <dbReference type="ARBA" id="ARBA00023163"/>
    </source>
</evidence>
<dbReference type="InterPro" id="IPR018060">
    <property type="entry name" value="HTH_AraC"/>
</dbReference>
<dbReference type="EMBL" id="LYPB01000085">
    <property type="protein sequence ID" value="OAS15110.1"/>
    <property type="molecule type" value="Genomic_DNA"/>
</dbReference>
<dbReference type="Proteomes" id="UP000078454">
    <property type="component" value="Unassembled WGS sequence"/>
</dbReference>
<evidence type="ECO:0000313" key="6">
    <source>
        <dbReference type="EMBL" id="OAS15110.1"/>
    </source>
</evidence>
<dbReference type="Pfam" id="PF12833">
    <property type="entry name" value="HTH_18"/>
    <property type="match status" value="1"/>
</dbReference>
<keyword evidence="3" id="KW-0804">Transcription</keyword>